<evidence type="ECO:0000256" key="2">
    <source>
        <dbReference type="SAM" id="SignalP"/>
    </source>
</evidence>
<dbReference type="EMBL" id="JAPCWZ010000004">
    <property type="protein sequence ID" value="KAK8867274.1"/>
    <property type="molecule type" value="Genomic_DNA"/>
</dbReference>
<keyword evidence="4" id="KW-1185">Reference proteome</keyword>
<proteinExistence type="predicted"/>
<name>A0ABR2IQS3_9PEZI</name>
<reference evidence="3 4" key="1">
    <citation type="journal article" date="2024" name="IMA Fungus">
        <title>Apiospora arundinis, a panoply of carbohydrate-active enzymes and secondary metabolites.</title>
        <authorList>
            <person name="Sorensen T."/>
            <person name="Petersen C."/>
            <person name="Muurmann A.T."/>
            <person name="Christiansen J.V."/>
            <person name="Brundto M.L."/>
            <person name="Overgaard C.K."/>
            <person name="Boysen A.T."/>
            <person name="Wollenberg R.D."/>
            <person name="Larsen T.O."/>
            <person name="Sorensen J.L."/>
            <person name="Nielsen K.L."/>
            <person name="Sondergaard T.E."/>
        </authorList>
    </citation>
    <scope>NUCLEOTIDE SEQUENCE [LARGE SCALE GENOMIC DNA]</scope>
    <source>
        <strain evidence="3 4">AAU 773</strain>
    </source>
</reference>
<evidence type="ECO:0000313" key="3">
    <source>
        <dbReference type="EMBL" id="KAK8867274.1"/>
    </source>
</evidence>
<protein>
    <submittedName>
        <fullName evidence="3">Uncharacterized protein</fullName>
    </submittedName>
</protein>
<organism evidence="3 4">
    <name type="scientific">Apiospora arundinis</name>
    <dbReference type="NCBI Taxonomy" id="335852"/>
    <lineage>
        <taxon>Eukaryota</taxon>
        <taxon>Fungi</taxon>
        <taxon>Dikarya</taxon>
        <taxon>Ascomycota</taxon>
        <taxon>Pezizomycotina</taxon>
        <taxon>Sordariomycetes</taxon>
        <taxon>Xylariomycetidae</taxon>
        <taxon>Amphisphaeriales</taxon>
        <taxon>Apiosporaceae</taxon>
        <taxon>Apiospora</taxon>
    </lineage>
</organism>
<feature type="chain" id="PRO_5046381287" evidence="2">
    <location>
        <begin position="18"/>
        <end position="78"/>
    </location>
</feature>
<feature type="region of interest" description="Disordered" evidence="1">
    <location>
        <begin position="21"/>
        <end position="42"/>
    </location>
</feature>
<comment type="caution">
    <text evidence="3">The sequence shown here is derived from an EMBL/GenBank/DDBJ whole genome shotgun (WGS) entry which is preliminary data.</text>
</comment>
<accession>A0ABR2IQS3</accession>
<dbReference type="Proteomes" id="UP001390339">
    <property type="component" value="Unassembled WGS sequence"/>
</dbReference>
<sequence length="78" mass="8099">MQFTAALTFFLAGLAVAAPARNNNNNNSGAVKPGTPVNDPSLPLKKGEFCSTTSQKGVLGCDDGTGNTFNIVNGQRRD</sequence>
<keyword evidence="2" id="KW-0732">Signal</keyword>
<evidence type="ECO:0000313" key="4">
    <source>
        <dbReference type="Proteomes" id="UP001390339"/>
    </source>
</evidence>
<feature type="signal peptide" evidence="2">
    <location>
        <begin position="1"/>
        <end position="17"/>
    </location>
</feature>
<evidence type="ECO:0000256" key="1">
    <source>
        <dbReference type="SAM" id="MobiDB-lite"/>
    </source>
</evidence>
<gene>
    <name evidence="3" type="ORF">PGQ11_005852</name>
</gene>